<keyword evidence="17" id="KW-1133">Transmembrane helix</keyword>
<evidence type="ECO:0000256" key="12">
    <source>
        <dbReference type="ARBA" id="ARBA00022917"/>
    </source>
</evidence>
<evidence type="ECO:0000313" key="19">
    <source>
        <dbReference type="EMBL" id="EQB61716.1"/>
    </source>
</evidence>
<gene>
    <name evidence="19" type="ORF">NAPIS_ORF00707</name>
</gene>
<dbReference type="Gene3D" id="3.30.930.10">
    <property type="entry name" value="Bira Bifunctional Protein, Domain 2"/>
    <property type="match status" value="1"/>
</dbReference>
<evidence type="ECO:0000256" key="6">
    <source>
        <dbReference type="ARBA" id="ARBA00022490"/>
    </source>
</evidence>
<dbReference type="NCBIfam" id="NF003210">
    <property type="entry name" value="PRK04172.1"/>
    <property type="match status" value="1"/>
</dbReference>
<dbReference type="GO" id="GO:0002161">
    <property type="term" value="F:aminoacyl-tRNA deacylase activity"/>
    <property type="evidence" value="ECO:0007669"/>
    <property type="project" value="EnsemblFungi"/>
</dbReference>
<dbReference type="GO" id="GO:0004826">
    <property type="term" value="F:phenylalanine-tRNA ligase activity"/>
    <property type="evidence" value="ECO:0007669"/>
    <property type="project" value="UniProtKB-EC"/>
</dbReference>
<evidence type="ECO:0000256" key="4">
    <source>
        <dbReference type="ARBA" id="ARBA00011209"/>
    </source>
</evidence>
<evidence type="ECO:0000256" key="2">
    <source>
        <dbReference type="ARBA" id="ARBA00004496"/>
    </source>
</evidence>
<sequence length="497" mass="58256">MSISNIILEQLKFKESFNSKELEFDTLLIYPVLLSLSSKEQIKFEQQYEFTYNLTEEGHKYITNGSEEYILFLSIPKHGIDLKDTENYTIGKLHAFKNKWIKKEGNKIFKNLDTVEDKISLMLKNILNGIFIKEEIDILKKRKLVNQIKKTNYNIFKGSKYGQELNLITDLTSKMVINGEYKNFNFKTYNFNTMGNIPNCGAFHPLMKMREEIRKIFLEMGFAEMSTNQFIESSFWNFDSLFQPQQHPSRDEQDTFFMKIPNTTNKLPEDYVNKVKKIHSIGDFDSKGYLCDWDLAESKKNILRSHTTACSAKYLYKLAKQKFEPIKLFSIDRVFRNEALDSTHLAEFNQVEGVILGKNLTLGNLMGIIESFFEKLGIKNLKFKPAYNPYTEPSMEVFGFHEGHKKWIEIGNSGMFRPEMLRPMGFEEDVRGIGFGLSLERPTMIKYGILNIRDLVGPKVDLEFIKNSEFCFFNKLYIYICIFILLIKLYMCVFLFY</sequence>
<dbReference type="PANTHER" id="PTHR11538">
    <property type="entry name" value="PHENYLALANYL-TRNA SYNTHETASE"/>
    <property type="match status" value="1"/>
</dbReference>
<dbReference type="InterPro" id="IPR006195">
    <property type="entry name" value="aa-tRNA-synth_II"/>
</dbReference>
<protein>
    <recommendedName>
        <fullName evidence="16">Probable phenylalanine--tRNA ligase alpha subunit</fullName>
        <ecNumber evidence="5">6.1.1.20</ecNumber>
    </recommendedName>
    <alternativeName>
        <fullName evidence="14">Phenylalanyl-tRNA synthetase alpha subunit</fullName>
    </alternativeName>
</protein>
<evidence type="ECO:0000256" key="8">
    <source>
        <dbReference type="ARBA" id="ARBA00022723"/>
    </source>
</evidence>
<dbReference type="GO" id="GO:0005829">
    <property type="term" value="C:cytosol"/>
    <property type="evidence" value="ECO:0007669"/>
    <property type="project" value="TreeGrafter"/>
</dbReference>
<evidence type="ECO:0000256" key="5">
    <source>
        <dbReference type="ARBA" id="ARBA00012814"/>
    </source>
</evidence>
<dbReference type="FunFam" id="3.30.930.10:FF:000178">
    <property type="entry name" value="Phenylalanyl-tRNA synthetase subunit alpha"/>
    <property type="match status" value="1"/>
</dbReference>
<dbReference type="GO" id="GO:0009328">
    <property type="term" value="C:phenylalanine-tRNA ligase complex"/>
    <property type="evidence" value="ECO:0007669"/>
    <property type="project" value="EnsemblFungi"/>
</dbReference>
<dbReference type="GO" id="GO:0046872">
    <property type="term" value="F:metal ion binding"/>
    <property type="evidence" value="ECO:0007669"/>
    <property type="project" value="UniProtKB-KW"/>
</dbReference>
<keyword evidence="8" id="KW-0479">Metal-binding</keyword>
<dbReference type="InterPro" id="IPR040725">
    <property type="entry name" value="PheRS_DBD3"/>
</dbReference>
<dbReference type="NCBIfam" id="TIGR00468">
    <property type="entry name" value="pheS"/>
    <property type="match status" value="1"/>
</dbReference>
<dbReference type="PANTHER" id="PTHR11538:SF40">
    <property type="entry name" value="PHENYLALANINE--TRNA LIGASE ALPHA SUBUNIT"/>
    <property type="match status" value="1"/>
</dbReference>
<evidence type="ECO:0000256" key="7">
    <source>
        <dbReference type="ARBA" id="ARBA00022598"/>
    </source>
</evidence>
<dbReference type="Pfam" id="PF01409">
    <property type="entry name" value="tRNA-synt_2d"/>
    <property type="match status" value="1"/>
</dbReference>
<evidence type="ECO:0000256" key="13">
    <source>
        <dbReference type="ARBA" id="ARBA00023146"/>
    </source>
</evidence>
<evidence type="ECO:0000256" key="9">
    <source>
        <dbReference type="ARBA" id="ARBA00022741"/>
    </source>
</evidence>
<organism evidence="19 20">
    <name type="scientific">Vairimorpha apis BRL 01</name>
    <dbReference type="NCBI Taxonomy" id="1037528"/>
    <lineage>
        <taxon>Eukaryota</taxon>
        <taxon>Fungi</taxon>
        <taxon>Fungi incertae sedis</taxon>
        <taxon>Microsporidia</taxon>
        <taxon>Nosematidae</taxon>
        <taxon>Vairimorpha</taxon>
    </lineage>
</organism>
<dbReference type="InterPro" id="IPR004529">
    <property type="entry name" value="Phe-tRNA-synth_IIc_asu"/>
</dbReference>
<evidence type="ECO:0000256" key="15">
    <source>
        <dbReference type="ARBA" id="ARBA00049255"/>
    </source>
</evidence>
<accession>T0MF56</accession>
<keyword evidence="20" id="KW-1185">Reference proteome</keyword>
<dbReference type="AlphaFoldDB" id="T0MF56"/>
<evidence type="ECO:0000256" key="17">
    <source>
        <dbReference type="SAM" id="Phobius"/>
    </source>
</evidence>
<comment type="subunit">
    <text evidence="4">Tetramer of two alpha and two beta subunits.</text>
</comment>
<dbReference type="Proteomes" id="UP000053780">
    <property type="component" value="Unassembled WGS sequence"/>
</dbReference>
<keyword evidence="13 19" id="KW-0030">Aminoacyl-tRNA synthetase</keyword>
<evidence type="ECO:0000256" key="3">
    <source>
        <dbReference type="ARBA" id="ARBA00006703"/>
    </source>
</evidence>
<dbReference type="GO" id="GO:0005524">
    <property type="term" value="F:ATP binding"/>
    <property type="evidence" value="ECO:0007669"/>
    <property type="project" value="UniProtKB-KW"/>
</dbReference>
<evidence type="ECO:0000313" key="20">
    <source>
        <dbReference type="Proteomes" id="UP000053780"/>
    </source>
</evidence>
<dbReference type="GO" id="GO:0000049">
    <property type="term" value="F:tRNA binding"/>
    <property type="evidence" value="ECO:0007669"/>
    <property type="project" value="InterPro"/>
</dbReference>
<keyword evidence="9" id="KW-0547">Nucleotide-binding</keyword>
<dbReference type="VEuPathDB" id="MicrosporidiaDB:NAPIS_ORF00707"/>
<comment type="subcellular location">
    <subcellularLocation>
        <location evidence="2">Cytoplasm</location>
    </subcellularLocation>
</comment>
<dbReference type="EMBL" id="KE647103">
    <property type="protein sequence ID" value="EQB61716.1"/>
    <property type="molecule type" value="Genomic_DNA"/>
</dbReference>
<dbReference type="Gene3D" id="1.10.10.2330">
    <property type="match status" value="1"/>
</dbReference>
<feature type="domain" description="Aminoacyl-transfer RNA synthetases class-II family profile" evidence="18">
    <location>
        <begin position="208"/>
        <end position="458"/>
    </location>
</feature>
<keyword evidence="7" id="KW-0436">Ligase</keyword>
<dbReference type="Pfam" id="PF18553">
    <property type="entry name" value="PheRS_DBD3"/>
    <property type="match status" value="1"/>
</dbReference>
<evidence type="ECO:0000259" key="18">
    <source>
        <dbReference type="PROSITE" id="PS50862"/>
    </source>
</evidence>
<keyword evidence="11" id="KW-0460">Magnesium</keyword>
<keyword evidence="17" id="KW-0472">Membrane</keyword>
<dbReference type="HOGENOM" id="CLU_025086_2_2_1"/>
<dbReference type="PROSITE" id="PS50862">
    <property type="entry name" value="AA_TRNA_LIGASE_II"/>
    <property type="match status" value="1"/>
</dbReference>
<reference evidence="19 20" key="1">
    <citation type="journal article" date="2013" name="BMC Genomics">
        <title>Genome sequencing and comparative genomics of honey bee microsporidia, Nosema apis reveal novel insights into host-parasite interactions.</title>
        <authorList>
            <person name="Chen Yp."/>
            <person name="Pettis J.S."/>
            <person name="Zhao Y."/>
            <person name="Liu X."/>
            <person name="Tallon L.J."/>
            <person name="Sadzewicz L.D."/>
            <person name="Li R."/>
            <person name="Zheng H."/>
            <person name="Huang S."/>
            <person name="Zhang X."/>
            <person name="Hamilton M.C."/>
            <person name="Pernal S.F."/>
            <person name="Melathopoulos A.P."/>
            <person name="Yan X."/>
            <person name="Evans J.D."/>
        </authorList>
    </citation>
    <scope>NUCLEOTIDE SEQUENCE [LARGE SCALE GENOMIC DNA]</scope>
    <source>
        <strain evidence="19 20">BRL 01</strain>
    </source>
</reference>
<dbReference type="InterPro" id="IPR045864">
    <property type="entry name" value="aa-tRNA-synth_II/BPL/LPL"/>
</dbReference>
<comment type="similarity">
    <text evidence="3">Belongs to the class-II aminoacyl-tRNA synthetase family. Phe-tRNA synthetase alpha subunit type 2 subfamily.</text>
</comment>
<feature type="transmembrane region" description="Helical" evidence="17">
    <location>
        <begin position="476"/>
        <end position="496"/>
    </location>
</feature>
<comment type="catalytic activity">
    <reaction evidence="15">
        <text>tRNA(Phe) + L-phenylalanine + ATP = L-phenylalanyl-tRNA(Phe) + AMP + diphosphate + H(+)</text>
        <dbReference type="Rhea" id="RHEA:19413"/>
        <dbReference type="Rhea" id="RHEA-COMP:9668"/>
        <dbReference type="Rhea" id="RHEA-COMP:9699"/>
        <dbReference type="ChEBI" id="CHEBI:15378"/>
        <dbReference type="ChEBI" id="CHEBI:30616"/>
        <dbReference type="ChEBI" id="CHEBI:33019"/>
        <dbReference type="ChEBI" id="CHEBI:58095"/>
        <dbReference type="ChEBI" id="CHEBI:78442"/>
        <dbReference type="ChEBI" id="CHEBI:78531"/>
        <dbReference type="ChEBI" id="CHEBI:456215"/>
        <dbReference type="EC" id="6.1.1.20"/>
    </reaction>
</comment>
<dbReference type="EC" id="6.1.1.20" evidence="5"/>
<dbReference type="Gene3D" id="1.10.10.2320">
    <property type="match status" value="1"/>
</dbReference>
<name>T0MF56_9MICR</name>
<dbReference type="OrthoDB" id="238316at2759"/>
<keyword evidence="12" id="KW-0648">Protein biosynthesis</keyword>
<dbReference type="SUPFAM" id="SSF55681">
    <property type="entry name" value="Class II aaRS and biotin synthetases"/>
    <property type="match status" value="1"/>
</dbReference>
<proteinExistence type="inferred from homology"/>
<keyword evidence="10" id="KW-0067">ATP-binding</keyword>
<evidence type="ECO:0000256" key="16">
    <source>
        <dbReference type="ARBA" id="ARBA00071799"/>
    </source>
</evidence>
<keyword evidence="6" id="KW-0963">Cytoplasm</keyword>
<comment type="cofactor">
    <cofactor evidence="1">
        <name>Mg(2+)</name>
        <dbReference type="ChEBI" id="CHEBI:18420"/>
    </cofactor>
</comment>
<evidence type="ECO:0000256" key="10">
    <source>
        <dbReference type="ARBA" id="ARBA00022840"/>
    </source>
</evidence>
<evidence type="ECO:0000256" key="11">
    <source>
        <dbReference type="ARBA" id="ARBA00022842"/>
    </source>
</evidence>
<dbReference type="GO" id="GO:0006432">
    <property type="term" value="P:phenylalanyl-tRNA aminoacylation"/>
    <property type="evidence" value="ECO:0007669"/>
    <property type="project" value="EnsemblFungi"/>
</dbReference>
<dbReference type="Gene3D" id="3.30.1370.240">
    <property type="match status" value="1"/>
</dbReference>
<keyword evidence="17" id="KW-0812">Transmembrane</keyword>
<evidence type="ECO:0000256" key="1">
    <source>
        <dbReference type="ARBA" id="ARBA00001946"/>
    </source>
</evidence>
<dbReference type="InterPro" id="IPR002319">
    <property type="entry name" value="Phenylalanyl-tRNA_Synthase"/>
</dbReference>
<dbReference type="CDD" id="cd00496">
    <property type="entry name" value="PheRS_alpha_core"/>
    <property type="match status" value="1"/>
</dbReference>
<evidence type="ECO:0000256" key="14">
    <source>
        <dbReference type="ARBA" id="ARBA00030612"/>
    </source>
</evidence>